<evidence type="ECO:0000313" key="3">
    <source>
        <dbReference type="Proteomes" id="UP000018144"/>
    </source>
</evidence>
<reference evidence="2 3" key="1">
    <citation type="journal article" date="2013" name="PLoS Genet.">
        <title>The genome and development-dependent transcriptomes of Pyronema confluens: a window into fungal evolution.</title>
        <authorList>
            <person name="Traeger S."/>
            <person name="Altegoer F."/>
            <person name="Freitag M."/>
            <person name="Gabaldon T."/>
            <person name="Kempken F."/>
            <person name="Kumar A."/>
            <person name="Marcet-Houben M."/>
            <person name="Poggeler S."/>
            <person name="Stajich J.E."/>
            <person name="Nowrousian M."/>
        </authorList>
    </citation>
    <scope>NUCLEOTIDE SEQUENCE [LARGE SCALE GENOMIC DNA]</scope>
    <source>
        <strain evidence="3">CBS 100304</strain>
        <tissue evidence="2">Vegetative mycelium</tissue>
    </source>
</reference>
<organism evidence="2 3">
    <name type="scientific">Pyronema omphalodes (strain CBS 100304)</name>
    <name type="common">Pyronema confluens</name>
    <dbReference type="NCBI Taxonomy" id="1076935"/>
    <lineage>
        <taxon>Eukaryota</taxon>
        <taxon>Fungi</taxon>
        <taxon>Dikarya</taxon>
        <taxon>Ascomycota</taxon>
        <taxon>Pezizomycotina</taxon>
        <taxon>Pezizomycetes</taxon>
        <taxon>Pezizales</taxon>
        <taxon>Pyronemataceae</taxon>
        <taxon>Pyronema</taxon>
    </lineage>
</organism>
<sequence>MHRDPLVSPLHHNRQSATNSAHHAQNHQSRRPSMILVLSKPPSKPAKTSLPPTNIVNVNTDAELTNKSGTTSSLTVVCKLPALPRPPKSVWDCHKRRIYKWIGQFAETKLAIEGNFESFGFAGARKTNRKKHDGTKSPQQ</sequence>
<keyword evidence="3" id="KW-1185">Reference proteome</keyword>
<accession>U4KTU4</accession>
<evidence type="ECO:0000313" key="2">
    <source>
        <dbReference type="EMBL" id="CCX04433.1"/>
    </source>
</evidence>
<evidence type="ECO:0000256" key="1">
    <source>
        <dbReference type="SAM" id="MobiDB-lite"/>
    </source>
</evidence>
<name>U4KTU4_PYROM</name>
<proteinExistence type="predicted"/>
<feature type="region of interest" description="Disordered" evidence="1">
    <location>
        <begin position="1"/>
        <end position="31"/>
    </location>
</feature>
<dbReference type="AlphaFoldDB" id="U4KTU4"/>
<protein>
    <submittedName>
        <fullName evidence="2">Uncharacterized protein</fullName>
    </submittedName>
</protein>
<dbReference type="Proteomes" id="UP000018144">
    <property type="component" value="Unassembled WGS sequence"/>
</dbReference>
<gene>
    <name evidence="2" type="ORF">PCON_02271</name>
</gene>
<dbReference type="EMBL" id="HF935204">
    <property type="protein sequence ID" value="CCX04433.1"/>
    <property type="molecule type" value="Genomic_DNA"/>
</dbReference>